<dbReference type="InterPro" id="IPR017501">
    <property type="entry name" value="Phage_infect_YhgE_C"/>
</dbReference>
<keyword evidence="9" id="KW-1185">Reference proteome</keyword>
<dbReference type="SUPFAM" id="SSF58104">
    <property type="entry name" value="Methyl-accepting chemotaxis protein (MCP) signaling domain"/>
    <property type="match status" value="1"/>
</dbReference>
<feature type="transmembrane region" description="Helical" evidence="6">
    <location>
        <begin position="20"/>
        <end position="42"/>
    </location>
</feature>
<dbReference type="PANTHER" id="PTHR43077:SF10">
    <property type="entry name" value="TRANSPORT PERMEASE PROTEIN"/>
    <property type="match status" value="1"/>
</dbReference>
<feature type="transmembrane region" description="Helical" evidence="6">
    <location>
        <begin position="583"/>
        <end position="604"/>
    </location>
</feature>
<dbReference type="NCBIfam" id="TIGR03057">
    <property type="entry name" value="xxxLxxG_by_4"/>
    <property type="match status" value="2"/>
</dbReference>
<feature type="compositionally biased region" description="Low complexity" evidence="5">
    <location>
        <begin position="273"/>
        <end position="285"/>
    </location>
</feature>
<feature type="compositionally biased region" description="Low complexity" evidence="5">
    <location>
        <begin position="195"/>
        <end position="204"/>
    </location>
</feature>
<feature type="domain" description="ABC-2 type transporter transmembrane" evidence="7">
    <location>
        <begin position="27"/>
        <end position="602"/>
    </location>
</feature>
<reference evidence="9" key="1">
    <citation type="journal article" date="2016" name="Genome Announc.">
        <title>Draft Genome Sequences of Methanobrevibacter curvatus DSM11111, Methanobrevibacter cuticularis DSM11139, Methanobrevibacter filiformis DSM11501, and Methanobrevibacter oralis DSM7256.</title>
        <authorList>
            <person name="Poehlein A."/>
            <person name="Seedorf H."/>
        </authorList>
    </citation>
    <scope>NUCLEOTIDE SEQUENCE [LARGE SCALE GENOMIC DNA]</scope>
    <source>
        <strain evidence="9">DSM 7256 / JCM 30027 / ZR</strain>
    </source>
</reference>
<comment type="subcellular location">
    <subcellularLocation>
        <location evidence="1">Membrane</location>
        <topology evidence="1">Multi-pass membrane protein</topology>
    </subcellularLocation>
</comment>
<protein>
    <submittedName>
        <fullName evidence="8">ABC-2 family transporter protein</fullName>
    </submittedName>
</protein>
<dbReference type="Proteomes" id="UP000077428">
    <property type="component" value="Unassembled WGS sequence"/>
</dbReference>
<dbReference type="AlphaFoldDB" id="A0A166BNQ4"/>
<dbReference type="OrthoDB" id="82359at2157"/>
<dbReference type="InterPro" id="IPR017500">
    <property type="entry name" value="Phage_infect_YhgE_N"/>
</dbReference>
<feature type="transmembrane region" description="Helical" evidence="6">
    <location>
        <begin position="431"/>
        <end position="450"/>
    </location>
</feature>
<dbReference type="NCBIfam" id="TIGR03062">
    <property type="entry name" value="pip_yhgE_Cterm"/>
    <property type="match status" value="1"/>
</dbReference>
<keyword evidence="4 6" id="KW-0472">Membrane</keyword>
<dbReference type="InterPro" id="IPR013525">
    <property type="entry name" value="ABC2_TM"/>
</dbReference>
<dbReference type="InterPro" id="IPR023908">
    <property type="entry name" value="xxxLxxG_rpt"/>
</dbReference>
<dbReference type="RefSeq" id="WP_042691390.1">
    <property type="nucleotide sequence ID" value="NZ_CABMAB010000002.1"/>
</dbReference>
<feature type="transmembrane region" description="Helical" evidence="6">
    <location>
        <begin position="470"/>
        <end position="493"/>
    </location>
</feature>
<evidence type="ECO:0000256" key="3">
    <source>
        <dbReference type="ARBA" id="ARBA00022989"/>
    </source>
</evidence>
<gene>
    <name evidence="8" type="ORF">MBORA_05220</name>
</gene>
<evidence type="ECO:0000256" key="4">
    <source>
        <dbReference type="ARBA" id="ARBA00023136"/>
    </source>
</evidence>
<name>A0A166BNQ4_METOA</name>
<dbReference type="GO" id="GO:0140359">
    <property type="term" value="F:ABC-type transporter activity"/>
    <property type="evidence" value="ECO:0007669"/>
    <property type="project" value="InterPro"/>
</dbReference>
<evidence type="ECO:0000256" key="5">
    <source>
        <dbReference type="SAM" id="MobiDB-lite"/>
    </source>
</evidence>
<accession>A0A166BNQ4</accession>
<dbReference type="STRING" id="66851.MBORA_05220"/>
<evidence type="ECO:0000256" key="2">
    <source>
        <dbReference type="ARBA" id="ARBA00022692"/>
    </source>
</evidence>
<feature type="transmembrane region" description="Helical" evidence="6">
    <location>
        <begin position="532"/>
        <end position="555"/>
    </location>
</feature>
<dbReference type="Gene3D" id="1.10.287.950">
    <property type="entry name" value="Methyl-accepting chemotaxis protein"/>
    <property type="match status" value="1"/>
</dbReference>
<evidence type="ECO:0000256" key="1">
    <source>
        <dbReference type="ARBA" id="ARBA00004141"/>
    </source>
</evidence>
<dbReference type="PANTHER" id="PTHR43077">
    <property type="entry name" value="TRANSPORT PERMEASE YVFS-RELATED"/>
    <property type="match status" value="1"/>
</dbReference>
<comment type="caution">
    <text evidence="8">The sequence shown here is derived from an EMBL/GenBank/DDBJ whole genome shotgun (WGS) entry which is preliminary data.</text>
</comment>
<evidence type="ECO:0000256" key="6">
    <source>
        <dbReference type="SAM" id="Phobius"/>
    </source>
</evidence>
<feature type="transmembrane region" description="Helical" evidence="6">
    <location>
        <begin position="499"/>
        <end position="520"/>
    </location>
</feature>
<organism evidence="8 9">
    <name type="scientific">Methanobrevibacter oralis</name>
    <dbReference type="NCBI Taxonomy" id="66851"/>
    <lineage>
        <taxon>Archaea</taxon>
        <taxon>Methanobacteriati</taxon>
        <taxon>Methanobacteriota</taxon>
        <taxon>Methanomada group</taxon>
        <taxon>Methanobacteria</taxon>
        <taxon>Methanobacteriales</taxon>
        <taxon>Methanobacteriaceae</taxon>
        <taxon>Methanobrevibacter</taxon>
    </lineage>
</organism>
<dbReference type="GO" id="GO:0016020">
    <property type="term" value="C:membrane"/>
    <property type="evidence" value="ECO:0007669"/>
    <property type="project" value="UniProtKB-SubCell"/>
</dbReference>
<dbReference type="Gene3D" id="3.40.1710.10">
    <property type="entry name" value="abc type-2 transporter like domain"/>
    <property type="match status" value="1"/>
</dbReference>
<dbReference type="EMBL" id="LWMU01000048">
    <property type="protein sequence ID" value="KZX13612.1"/>
    <property type="molecule type" value="Genomic_DNA"/>
</dbReference>
<proteinExistence type="predicted"/>
<feature type="compositionally biased region" description="Polar residues" evidence="5">
    <location>
        <begin position="210"/>
        <end position="269"/>
    </location>
</feature>
<feature type="region of interest" description="Disordered" evidence="5">
    <location>
        <begin position="195"/>
        <end position="293"/>
    </location>
</feature>
<dbReference type="Pfam" id="PF12698">
    <property type="entry name" value="ABC2_membrane_3"/>
    <property type="match status" value="1"/>
</dbReference>
<dbReference type="InterPro" id="IPR051328">
    <property type="entry name" value="T7SS_ABC-Transporter"/>
</dbReference>
<keyword evidence="2 6" id="KW-0812">Transmembrane</keyword>
<sequence>MEKTLKNISEIMKNDLKSAFQNPIVVIVLVALIIIPSLYALINIEACWDPYQRTDDIDFAIANLDNGSQYDGEKIEAGSELVNELKNNSDFNWKFVSEKDLRQGVDNGTYYAGIIIPKNFSQKVVSITSDNPESAKLIYIVNIKENPVANKLTDSGAKAVYNTMNAKIVEFINIAAYGKLGDLQSSLSSGSMQLSSGASQLSSGAHDVSNGANKVSSGASNLANAKNQVNSGANDVQNGASQIKSGSNNINKGASDLSNAAGQVSSGSKKVQDSASQIQSSIDPSKLPDGPVKNVVEGSVKLANSSSKVASGSNSVAQGSVKLANNSAKLANGASDVAGGASKLANGAVDLADGSGKLAEGSLSLAAGSQLLANSAASALFSASSSLAIASDSLSDVTGIDKDKVGDYFYSPVELEKEELYPVDNYGSQVAPFYIVLSMWVGAVITGAMIKVGSSHKTKYKPIEVYFGKLALFIIMSILQALITLSSAFILGITVENPALFIFSGVLISVIFMTIVYSFLSALGTVGEGVAVILLVLQISGTGGIYPIEIMSPIFQQLYSYLPMTHAITLLRESALGIVWSNYIPALVFLVVVGILTEIIAIIIKTKADKRSHYFEERLKESGLFK</sequence>
<dbReference type="PATRIC" id="fig|66851.6.peg.585"/>
<evidence type="ECO:0000259" key="7">
    <source>
        <dbReference type="Pfam" id="PF12698"/>
    </source>
</evidence>
<evidence type="ECO:0000313" key="9">
    <source>
        <dbReference type="Proteomes" id="UP000077428"/>
    </source>
</evidence>
<keyword evidence="3 6" id="KW-1133">Transmembrane helix</keyword>
<dbReference type="NCBIfam" id="TIGR03061">
    <property type="entry name" value="pip_yhgE_Nterm"/>
    <property type="match status" value="1"/>
</dbReference>
<evidence type="ECO:0000313" key="8">
    <source>
        <dbReference type="EMBL" id="KZX13612.1"/>
    </source>
</evidence>